<dbReference type="EMBL" id="WHNX01000015">
    <property type="protein sequence ID" value="MPW26262.1"/>
    <property type="molecule type" value="Genomic_DNA"/>
</dbReference>
<dbReference type="InterPro" id="IPR009660">
    <property type="entry name" value="Phage_A500_Gp15"/>
</dbReference>
<dbReference type="AlphaFoldDB" id="A0A6A7KA79"/>
<protein>
    <recommendedName>
        <fullName evidence="3">Bacteriophage Gp15 protein</fullName>
    </recommendedName>
</protein>
<evidence type="ECO:0000313" key="1">
    <source>
        <dbReference type="EMBL" id="MPW26262.1"/>
    </source>
</evidence>
<name>A0A6A7KA79_9FIRM</name>
<sequence length="204" mass="23651">MIAYPTVSGFKAYGKNIKLNLSFDRVLRVFDLLKEDIDEIDKLELSLDILIKNYWNIKSLSYPKKVKIREIIFNEYISPGKKSSSKDEKVLDFKQDASYIYSSFMLDYGIDLTEQQGKLDWRKFIALFQGLSPNTKIVEVIGIRSREIPAPNKHNQKEIEALLKAKAYYALEMTEEEREDQFQRGLDKLVNALEQRAVSQNAKG</sequence>
<dbReference type="RefSeq" id="WP_152804593.1">
    <property type="nucleotide sequence ID" value="NZ_WHNX01000015.1"/>
</dbReference>
<dbReference type="Pfam" id="PF06854">
    <property type="entry name" value="Phage_Gp15"/>
    <property type="match status" value="1"/>
</dbReference>
<reference evidence="1 2" key="1">
    <citation type="submission" date="2019-10" db="EMBL/GenBank/DDBJ databases">
        <title>Alkalibaculum tamaniensis sp.nov., a new alkaliphilic acetogen, isolated on methoxylated aromatics from a mud volcano.</title>
        <authorList>
            <person name="Khomyakova M.A."/>
            <person name="Merkel A.Y."/>
            <person name="Bonch-Osmolovskaya E.A."/>
            <person name="Slobodkin A.I."/>
        </authorList>
    </citation>
    <scope>NUCLEOTIDE SEQUENCE [LARGE SCALE GENOMIC DNA]</scope>
    <source>
        <strain evidence="1 2">M08DMB</strain>
    </source>
</reference>
<accession>A0A6A7KA79</accession>
<comment type="caution">
    <text evidence="1">The sequence shown here is derived from an EMBL/GenBank/DDBJ whole genome shotgun (WGS) entry which is preliminary data.</text>
</comment>
<keyword evidence="2" id="KW-1185">Reference proteome</keyword>
<organism evidence="1 2">
    <name type="scientific">Alkalibaculum sporogenes</name>
    <dbReference type="NCBI Taxonomy" id="2655001"/>
    <lineage>
        <taxon>Bacteria</taxon>
        <taxon>Bacillati</taxon>
        <taxon>Bacillota</taxon>
        <taxon>Clostridia</taxon>
        <taxon>Eubacteriales</taxon>
        <taxon>Eubacteriaceae</taxon>
        <taxon>Alkalibaculum</taxon>
    </lineage>
</organism>
<dbReference type="Proteomes" id="UP000440004">
    <property type="component" value="Unassembled WGS sequence"/>
</dbReference>
<evidence type="ECO:0008006" key="3">
    <source>
        <dbReference type="Google" id="ProtNLM"/>
    </source>
</evidence>
<evidence type="ECO:0000313" key="2">
    <source>
        <dbReference type="Proteomes" id="UP000440004"/>
    </source>
</evidence>
<proteinExistence type="predicted"/>
<gene>
    <name evidence="1" type="ORF">GC105_10730</name>
</gene>